<dbReference type="Proteomes" id="UP000269493">
    <property type="component" value="Unassembled WGS sequence"/>
</dbReference>
<dbReference type="RefSeq" id="WP_031258232.1">
    <property type="nucleotide sequence ID" value="NZ_KI440782.1"/>
</dbReference>
<dbReference type="InterPro" id="IPR050570">
    <property type="entry name" value="Cell_wall_metabolism_enzyme"/>
</dbReference>
<organism evidence="2 3">
    <name type="scientific">Coprobacter fastidiosus NSB1 = JCM 33896</name>
    <dbReference type="NCBI Taxonomy" id="1349822"/>
    <lineage>
        <taxon>Bacteria</taxon>
        <taxon>Pseudomonadati</taxon>
        <taxon>Bacteroidota</taxon>
        <taxon>Bacteroidia</taxon>
        <taxon>Bacteroidales</taxon>
        <taxon>Barnesiellaceae</taxon>
        <taxon>Coprobacter</taxon>
    </lineage>
</organism>
<dbReference type="PANTHER" id="PTHR21666:SF270">
    <property type="entry name" value="MUREIN HYDROLASE ACTIVATOR ENVC"/>
    <property type="match status" value="1"/>
</dbReference>
<gene>
    <name evidence="2" type="ORF">BC742_1936</name>
</gene>
<evidence type="ECO:0000313" key="3">
    <source>
        <dbReference type="Proteomes" id="UP000269493"/>
    </source>
</evidence>
<dbReference type="PANTHER" id="PTHR21666">
    <property type="entry name" value="PEPTIDASE-RELATED"/>
    <property type="match status" value="1"/>
</dbReference>
<dbReference type="InterPro" id="IPR016047">
    <property type="entry name" value="M23ase_b-sheet_dom"/>
</dbReference>
<dbReference type="CDD" id="cd00118">
    <property type="entry name" value="LysM"/>
    <property type="match status" value="1"/>
</dbReference>
<dbReference type="Pfam" id="PF01476">
    <property type="entry name" value="LysM"/>
    <property type="match status" value="1"/>
</dbReference>
<dbReference type="InterPro" id="IPR011055">
    <property type="entry name" value="Dup_hybrid_motif"/>
</dbReference>
<dbReference type="Pfam" id="PF01551">
    <property type="entry name" value="Peptidase_M23"/>
    <property type="match status" value="1"/>
</dbReference>
<dbReference type="InterPro" id="IPR018392">
    <property type="entry name" value="LysM"/>
</dbReference>
<accession>A0A495VNR4</accession>
<name>A0A495VNR4_9BACT</name>
<keyword evidence="3" id="KW-1185">Reference proteome</keyword>
<dbReference type="EMBL" id="RBXN01000006">
    <property type="protein sequence ID" value="RKT50976.1"/>
    <property type="molecule type" value="Genomic_DNA"/>
</dbReference>
<dbReference type="PROSITE" id="PS51782">
    <property type="entry name" value="LYSM"/>
    <property type="match status" value="1"/>
</dbReference>
<dbReference type="GeneID" id="92929570"/>
<dbReference type="Gene3D" id="3.10.350.10">
    <property type="entry name" value="LysM domain"/>
    <property type="match status" value="1"/>
</dbReference>
<dbReference type="Gene3D" id="2.70.70.10">
    <property type="entry name" value="Glucose Permease (Domain IIA)"/>
    <property type="match status" value="1"/>
</dbReference>
<dbReference type="InterPro" id="IPR036779">
    <property type="entry name" value="LysM_dom_sf"/>
</dbReference>
<dbReference type="AlphaFoldDB" id="A0A495VNR4"/>
<protein>
    <submittedName>
        <fullName evidence="2">Murein DD-endopeptidase MepM/ murein hydrolase activator NlpD</fullName>
    </submittedName>
</protein>
<keyword evidence="2" id="KW-0378">Hydrolase</keyword>
<dbReference type="SUPFAM" id="SSF51261">
    <property type="entry name" value="Duplicated hybrid motif"/>
    <property type="match status" value="1"/>
</dbReference>
<dbReference type="OrthoDB" id="9805070at2"/>
<dbReference type="GO" id="GO:0004222">
    <property type="term" value="F:metalloendopeptidase activity"/>
    <property type="evidence" value="ECO:0007669"/>
    <property type="project" value="TreeGrafter"/>
</dbReference>
<comment type="caution">
    <text evidence="2">The sequence shown here is derived from an EMBL/GenBank/DDBJ whole genome shotgun (WGS) entry which is preliminary data.</text>
</comment>
<reference evidence="2 3" key="1">
    <citation type="submission" date="2018-10" db="EMBL/GenBank/DDBJ databases">
        <title>Genomic Encyclopedia of Archaeal and Bacterial Type Strains, Phase II (KMG-II): from individual species to whole genera.</title>
        <authorList>
            <person name="Goeker M."/>
        </authorList>
    </citation>
    <scope>NUCLEOTIDE SEQUENCE [LARGE SCALE GENOMIC DNA]</scope>
    <source>
        <strain evidence="2 3">NSB1</strain>
    </source>
</reference>
<dbReference type="SMART" id="SM00257">
    <property type="entry name" value="LysM"/>
    <property type="match status" value="1"/>
</dbReference>
<feature type="domain" description="LysM" evidence="1">
    <location>
        <begin position="266"/>
        <end position="310"/>
    </location>
</feature>
<dbReference type="SUPFAM" id="SSF54106">
    <property type="entry name" value="LysM domain"/>
    <property type="match status" value="1"/>
</dbReference>
<dbReference type="CDD" id="cd12797">
    <property type="entry name" value="M23_peptidase"/>
    <property type="match status" value="1"/>
</dbReference>
<evidence type="ECO:0000259" key="1">
    <source>
        <dbReference type="PROSITE" id="PS51782"/>
    </source>
</evidence>
<proteinExistence type="predicted"/>
<evidence type="ECO:0000313" key="2">
    <source>
        <dbReference type="EMBL" id="RKT50976.1"/>
    </source>
</evidence>
<sequence>MKLIGLKQFIITGLFTVIPFGLVSAQTSKPATKKHTSIQEDLIAYNKVIPRIMNVVDSAALKKRLEQEYNEYPALDLYGDNWNTEWVNPYKSTVQFPDSFSIDVSNYCMPVPGYKTSDYGPRWRRMHRGVDLKLQVGDTVRAAFSGKVRITKYEARGYGYYVLLRHPNGLETIYGHLSKILVRPNQIVKVGDPIALGGNTGRSTGPHLHFETRFLGLDINPNEIFDFVNQVPHTDTYVFRAKTSVKNVYSARTAASKSGNNGSKYVTYRVKKGDTLSSIAVKYRTTVNTLCRLNGISKNKILRLGQPIRVK</sequence>